<keyword evidence="4" id="KW-1185">Reference proteome</keyword>
<feature type="compositionally biased region" description="Polar residues" evidence="1">
    <location>
        <begin position="49"/>
        <end position="83"/>
    </location>
</feature>
<keyword evidence="2" id="KW-1133">Transmembrane helix</keyword>
<feature type="compositionally biased region" description="Basic and acidic residues" evidence="1">
    <location>
        <begin position="34"/>
        <end position="43"/>
    </location>
</feature>
<evidence type="ECO:0000256" key="2">
    <source>
        <dbReference type="SAM" id="Phobius"/>
    </source>
</evidence>
<organism evidence="3 4">
    <name type="scientific">Salinicoccus kekensis</name>
    <dbReference type="NCBI Taxonomy" id="714307"/>
    <lineage>
        <taxon>Bacteria</taxon>
        <taxon>Bacillati</taxon>
        <taxon>Bacillota</taxon>
        <taxon>Bacilli</taxon>
        <taxon>Bacillales</taxon>
        <taxon>Staphylococcaceae</taxon>
        <taxon>Salinicoccus</taxon>
    </lineage>
</organism>
<dbReference type="EMBL" id="OBQF01000008">
    <property type="protein sequence ID" value="SOC45135.1"/>
    <property type="molecule type" value="Genomic_DNA"/>
</dbReference>
<proteinExistence type="predicted"/>
<dbReference type="OrthoDB" id="9839075at2"/>
<dbReference type="RefSeq" id="WP_097042897.1">
    <property type="nucleotide sequence ID" value="NZ_OBQF01000008.1"/>
</dbReference>
<evidence type="ECO:0000256" key="1">
    <source>
        <dbReference type="SAM" id="MobiDB-lite"/>
    </source>
</evidence>
<name>A0A285UT77_9STAP</name>
<protein>
    <submittedName>
        <fullName evidence="3">Uncharacterized protein</fullName>
    </submittedName>
</protein>
<evidence type="ECO:0000313" key="3">
    <source>
        <dbReference type="EMBL" id="SOC45135.1"/>
    </source>
</evidence>
<dbReference type="AlphaFoldDB" id="A0A285UT77"/>
<reference evidence="4" key="1">
    <citation type="submission" date="2017-08" db="EMBL/GenBank/DDBJ databases">
        <authorList>
            <person name="Varghese N."/>
            <person name="Submissions S."/>
        </authorList>
    </citation>
    <scope>NUCLEOTIDE SEQUENCE [LARGE SCALE GENOMIC DNA]</scope>
    <source>
        <strain evidence="4">DSM 23173</strain>
    </source>
</reference>
<feature type="transmembrane region" description="Helical" evidence="2">
    <location>
        <begin position="6"/>
        <end position="24"/>
    </location>
</feature>
<feature type="region of interest" description="Disordered" evidence="1">
    <location>
        <begin position="34"/>
        <end position="86"/>
    </location>
</feature>
<sequence length="235" mass="26388">MNKERLVGFIMIGLVVVIIVMYLSNRTTAQKLENENEELKSQLEEEPTNTEADASSPSFNEAGTSSDTEDTQNTSQETASIENSGEALRSEIESYDTFVSEFVDILTSYDDQEEKNEQLQEMTTDSAQTYLEENYYILDDDQDISDVEDGEHAEGDFEPLEIDMDITSLDAYYSYSNNSVEVIAMYQTNTEAGDENFSGNYILKGTINTVEGEVKFDTITSIVSINDPNADELYD</sequence>
<accession>A0A285UT77</accession>
<keyword evidence="2" id="KW-0812">Transmembrane</keyword>
<dbReference type="Proteomes" id="UP000219412">
    <property type="component" value="Unassembled WGS sequence"/>
</dbReference>
<keyword evidence="2" id="KW-0472">Membrane</keyword>
<gene>
    <name evidence="3" type="ORF">SAMN05878391_2625</name>
</gene>
<evidence type="ECO:0000313" key="4">
    <source>
        <dbReference type="Proteomes" id="UP000219412"/>
    </source>
</evidence>